<dbReference type="Proteomes" id="UP000249354">
    <property type="component" value="Unassembled WGS sequence"/>
</dbReference>
<proteinExistence type="predicted"/>
<accession>A0A2W4UMU4</accession>
<reference evidence="1 2" key="2">
    <citation type="submission" date="2018-06" db="EMBL/GenBank/DDBJ databases">
        <title>Metagenomic assembly of (sub)arctic Cyanobacteria and their associated microbiome from non-axenic cultures.</title>
        <authorList>
            <person name="Baurain D."/>
        </authorList>
    </citation>
    <scope>NUCLEOTIDE SEQUENCE [LARGE SCALE GENOMIC DNA]</scope>
    <source>
        <strain evidence="1">ULC129bin1</strain>
    </source>
</reference>
<sequence length="61" mass="6782">MAPNTVTVKCPQCQQVYIAWHTPAVNVTNSSEYEPTTVCSRCGHRAKMKDLSDRDGVLQQS</sequence>
<reference evidence="2" key="1">
    <citation type="submission" date="2018-04" db="EMBL/GenBank/DDBJ databases">
        <authorList>
            <person name="Cornet L."/>
        </authorList>
    </citation>
    <scope>NUCLEOTIDE SEQUENCE [LARGE SCALE GENOMIC DNA]</scope>
</reference>
<name>A0A2W4UMU4_9CYAN</name>
<evidence type="ECO:0000313" key="1">
    <source>
        <dbReference type="EMBL" id="PZO22173.1"/>
    </source>
</evidence>
<protein>
    <submittedName>
        <fullName evidence="1">Uncharacterized protein</fullName>
    </submittedName>
</protein>
<gene>
    <name evidence="1" type="ORF">DCF25_03640</name>
</gene>
<dbReference type="AlphaFoldDB" id="A0A2W4UMU4"/>
<evidence type="ECO:0000313" key="2">
    <source>
        <dbReference type="Proteomes" id="UP000249354"/>
    </source>
</evidence>
<organism evidence="1 2">
    <name type="scientific">Leptolyngbya foveolarum</name>
    <dbReference type="NCBI Taxonomy" id="47253"/>
    <lineage>
        <taxon>Bacteria</taxon>
        <taxon>Bacillati</taxon>
        <taxon>Cyanobacteriota</taxon>
        <taxon>Cyanophyceae</taxon>
        <taxon>Leptolyngbyales</taxon>
        <taxon>Leptolyngbyaceae</taxon>
        <taxon>Leptolyngbya group</taxon>
        <taxon>Leptolyngbya</taxon>
    </lineage>
</organism>
<comment type="caution">
    <text evidence="1">The sequence shown here is derived from an EMBL/GenBank/DDBJ whole genome shotgun (WGS) entry which is preliminary data.</text>
</comment>
<dbReference type="EMBL" id="QBMC01000013">
    <property type="protein sequence ID" value="PZO22173.1"/>
    <property type="molecule type" value="Genomic_DNA"/>
</dbReference>